<dbReference type="Proteomes" id="UP000016064">
    <property type="component" value="Unassembled WGS sequence"/>
</dbReference>
<dbReference type="InterPro" id="IPR036951">
    <property type="entry name" value="ArAA_hydroxylase_sf"/>
</dbReference>
<dbReference type="InterPro" id="IPR001273">
    <property type="entry name" value="ArAA_hydroxylase"/>
</dbReference>
<keyword evidence="4" id="KW-0560">Oxidoreductase</keyword>
<reference evidence="8 9" key="1">
    <citation type="submission" date="2013-07" db="EMBL/GenBank/DDBJ databases">
        <title>Isolation of a new Chlamydia species from the feral Sacred Ibis (Threskiornis aethiopicus): Chlamydia ibidis.</title>
        <authorList>
            <person name="Vorimore F."/>
            <person name="Hsia R.-C."/>
            <person name="Huot-Creasy H."/>
            <person name="Bastian S."/>
            <person name="Deruyter L."/>
            <person name="Passet A."/>
            <person name="Sachse K."/>
            <person name="Bavoil P."/>
            <person name="Myers G."/>
            <person name="Laroucau K."/>
        </authorList>
    </citation>
    <scope>NUCLEOTIDE SEQUENCE [LARGE SCALE GENOMIC DNA]</scope>
    <source>
        <strain evidence="8 9">10-1398/6</strain>
    </source>
</reference>
<dbReference type="Gene3D" id="1.10.800.10">
    <property type="entry name" value="Aromatic amino acid hydroxylase"/>
    <property type="match status" value="1"/>
</dbReference>
<evidence type="ECO:0000256" key="3">
    <source>
        <dbReference type="ARBA" id="ARBA00022723"/>
    </source>
</evidence>
<dbReference type="SUPFAM" id="SSF56534">
    <property type="entry name" value="Aromatic aminoacid monoxygenases, catalytic and oligomerization domains"/>
    <property type="match status" value="1"/>
</dbReference>
<evidence type="ECO:0000313" key="9">
    <source>
        <dbReference type="Proteomes" id="UP000016064"/>
    </source>
</evidence>
<keyword evidence="3" id="KW-0479">Metal-binding</keyword>
<name>A0ABN0MYX7_9CHLA</name>
<dbReference type="PANTHER" id="PTHR11473">
    <property type="entry name" value="AROMATIC AMINO ACID HYDROXYLASE"/>
    <property type="match status" value="1"/>
</dbReference>
<organism evidence="8 9">
    <name type="scientific">Chlamydia ibidis 10-1398/6</name>
    <dbReference type="NCBI Taxonomy" id="1046581"/>
    <lineage>
        <taxon>Bacteria</taxon>
        <taxon>Pseudomonadati</taxon>
        <taxon>Chlamydiota</taxon>
        <taxon>Chlamydiia</taxon>
        <taxon>Chlamydiales</taxon>
        <taxon>Chlamydiaceae</taxon>
        <taxon>Chlamydia/Chlamydophila group</taxon>
        <taxon>Chlamydia</taxon>
    </lineage>
</organism>
<evidence type="ECO:0000313" key="8">
    <source>
        <dbReference type="EMBL" id="EQM62478.1"/>
    </source>
</evidence>
<keyword evidence="9" id="KW-1185">Reference proteome</keyword>
<comment type="caution">
    <text evidence="8">The sequence shown here is derived from an EMBL/GenBank/DDBJ whole genome shotgun (WGS) entry which is preliminary data.</text>
</comment>
<evidence type="ECO:0000256" key="4">
    <source>
        <dbReference type="ARBA" id="ARBA00023002"/>
    </source>
</evidence>
<keyword evidence="6" id="KW-0503">Monooxygenase</keyword>
<sequence>MDCQVLDLPNEIQRHWSLILSSRLALWQRHCSQEFFDYLETLELLSTNLPDFHNIQKIIQEKAQFSLIITPEKVAPQDYLHLLSQKCFPISQYVRPIENNNFSLIPDIVHDLLCHVPWLLSPHFASFFHKMGILFKEAQKRALLFQHSDKKKFALDRYISVITQCFWFSVETGLIKKHGEKKAYGAALLSSPVDLTHIFSTKATHYCWNLEKVILQDFDPSHLQNIAFVIRDFEELPTTVDSMLDLLNRGLLDFENL</sequence>
<evidence type="ECO:0000256" key="1">
    <source>
        <dbReference type="ARBA" id="ARBA00001954"/>
    </source>
</evidence>
<evidence type="ECO:0000256" key="2">
    <source>
        <dbReference type="ARBA" id="ARBA00009712"/>
    </source>
</evidence>
<evidence type="ECO:0000256" key="5">
    <source>
        <dbReference type="ARBA" id="ARBA00023004"/>
    </source>
</evidence>
<keyword evidence="5" id="KW-0408">Iron</keyword>
<dbReference type="Pfam" id="PF00351">
    <property type="entry name" value="Biopterin_H"/>
    <property type="match status" value="1"/>
</dbReference>
<comment type="similarity">
    <text evidence="2">Belongs to the biopterin-dependent aromatic amino acid hydroxylase family.</text>
</comment>
<dbReference type="RefSeq" id="WP_020370420.1">
    <property type="nucleotide sequence ID" value="NZ_APJW01000003.1"/>
</dbReference>
<evidence type="ECO:0000256" key="6">
    <source>
        <dbReference type="ARBA" id="ARBA00023033"/>
    </source>
</evidence>
<feature type="domain" description="Biopterin-dependent aromatic amino acid hydroxylase family profile" evidence="7">
    <location>
        <begin position="1"/>
        <end position="257"/>
    </location>
</feature>
<protein>
    <submittedName>
        <fullName evidence="8">Biopterin-dependent aromatic amino acid hydroxylase family protein</fullName>
    </submittedName>
</protein>
<dbReference type="EMBL" id="APJW01000003">
    <property type="protein sequence ID" value="EQM62478.1"/>
    <property type="molecule type" value="Genomic_DNA"/>
</dbReference>
<dbReference type="InterPro" id="IPR036329">
    <property type="entry name" value="Aro-AA_hydroxylase_C_sf"/>
</dbReference>
<dbReference type="InterPro" id="IPR019774">
    <property type="entry name" value="Aromatic-AA_hydroxylase_C"/>
</dbReference>
<accession>A0ABN0MYX7</accession>
<dbReference type="PANTHER" id="PTHR11473:SF24">
    <property type="entry name" value="PHENYLALANINE-4-HYDROXYLASE"/>
    <property type="match status" value="1"/>
</dbReference>
<comment type="cofactor">
    <cofactor evidence="1">
        <name>Fe(2+)</name>
        <dbReference type="ChEBI" id="CHEBI:29033"/>
    </cofactor>
</comment>
<proteinExistence type="inferred from homology"/>
<gene>
    <name evidence="8" type="ORF">H359_0803</name>
</gene>
<dbReference type="PROSITE" id="PS51410">
    <property type="entry name" value="BH4_AAA_HYDROXYL_2"/>
    <property type="match status" value="1"/>
</dbReference>
<evidence type="ECO:0000259" key="7">
    <source>
        <dbReference type="PROSITE" id="PS51410"/>
    </source>
</evidence>